<dbReference type="GO" id="GO:0016020">
    <property type="term" value="C:membrane"/>
    <property type="evidence" value="ECO:0007669"/>
    <property type="project" value="InterPro"/>
</dbReference>
<evidence type="ECO:0000256" key="1">
    <source>
        <dbReference type="ARBA" id="ARBA00022692"/>
    </source>
</evidence>
<dbReference type="KEGG" id="ccha:ELD05_04535"/>
<accession>A0A3T0D4I4</accession>
<feature type="transmembrane region" description="Helical" evidence="3">
    <location>
        <begin position="71"/>
        <end position="92"/>
    </location>
</feature>
<feature type="transmembrane region" description="Helical" evidence="3">
    <location>
        <begin position="104"/>
        <end position="122"/>
    </location>
</feature>
<dbReference type="PANTHER" id="PTHR37815">
    <property type="entry name" value="UPF0397 PROTEIN BC_2624-RELATED"/>
    <property type="match status" value="1"/>
</dbReference>
<dbReference type="EMBL" id="CP034791">
    <property type="protein sequence ID" value="AZT89975.1"/>
    <property type="molecule type" value="Genomic_DNA"/>
</dbReference>
<name>A0A3T0D4I4_9FIRM</name>
<feature type="transmembrane region" description="Helical" evidence="3">
    <location>
        <begin position="39"/>
        <end position="59"/>
    </location>
</feature>
<keyword evidence="1 3" id="KW-0812">Transmembrane</keyword>
<proteinExistence type="predicted"/>
<keyword evidence="3" id="KW-0472">Membrane</keyword>
<dbReference type="InterPro" id="IPR009825">
    <property type="entry name" value="ECF_substrate-spec-like"/>
</dbReference>
<evidence type="ECO:0000256" key="3">
    <source>
        <dbReference type="SAM" id="Phobius"/>
    </source>
</evidence>
<reference evidence="4 5" key="1">
    <citation type="submission" date="2018-12" db="EMBL/GenBank/DDBJ databases">
        <title>Genome sequence from the cellulolytic species, Caldicellulosiruptor changbaiensis.</title>
        <authorList>
            <person name="Blumer-Schuette S.E."/>
            <person name="Mendoza C."/>
        </authorList>
    </citation>
    <scope>NUCLEOTIDE SEQUENCE [LARGE SCALE GENOMIC DNA]</scope>
    <source>
        <strain evidence="4 5">CBS-Z</strain>
    </source>
</reference>
<feature type="transmembrane region" description="Helical" evidence="3">
    <location>
        <begin position="156"/>
        <end position="174"/>
    </location>
</feature>
<keyword evidence="2 3" id="KW-1133">Transmembrane helix</keyword>
<dbReference type="Pfam" id="PF07155">
    <property type="entry name" value="ECF-ribofla_trS"/>
    <property type="match status" value="1"/>
</dbReference>
<dbReference type="RefSeq" id="WP_127351533.1">
    <property type="nucleotide sequence ID" value="NZ_CP034791.1"/>
</dbReference>
<gene>
    <name evidence="4" type="ORF">ELD05_04535</name>
</gene>
<dbReference type="PANTHER" id="PTHR37815:SF3">
    <property type="entry name" value="UPF0397 PROTEIN SPR0429"/>
    <property type="match status" value="1"/>
</dbReference>
<evidence type="ECO:0000313" key="5">
    <source>
        <dbReference type="Proteomes" id="UP000282930"/>
    </source>
</evidence>
<feature type="transmembrane region" description="Helical" evidence="3">
    <location>
        <begin position="6"/>
        <end position="27"/>
    </location>
</feature>
<organism evidence="4 5">
    <name type="scientific">Caldicellulosiruptor changbaiensis</name>
    <dbReference type="NCBI Taxonomy" id="1222016"/>
    <lineage>
        <taxon>Bacteria</taxon>
        <taxon>Bacillati</taxon>
        <taxon>Bacillota</taxon>
        <taxon>Bacillota incertae sedis</taxon>
        <taxon>Caldicellulosiruptorales</taxon>
        <taxon>Caldicellulosiruptoraceae</taxon>
        <taxon>Caldicellulosiruptor</taxon>
    </lineage>
</organism>
<sequence length="184" mass="20116">MDKKTKFWIFSGILIGAVFVLTFTIKIPLLTGYFNIGDVIIMLASILFGKGVGFLSGSFGSALSDIASGYLVYAPFTFIIKGLEGYICGLIFEKLEKGKKPNIGFIVATILSGIWMAVGYFLSEAFVLKYVSSALNVNRDLQFGFKTALVNLPFNLLQGILSAVIAIVLIVPLYKNKFIGKMRT</sequence>
<evidence type="ECO:0000256" key="2">
    <source>
        <dbReference type="ARBA" id="ARBA00022989"/>
    </source>
</evidence>
<keyword evidence="5" id="KW-1185">Reference proteome</keyword>
<protein>
    <submittedName>
        <fullName evidence="4">ECF transporter S component</fullName>
    </submittedName>
</protein>
<dbReference type="AlphaFoldDB" id="A0A3T0D4I4"/>
<dbReference type="Gene3D" id="1.10.1760.20">
    <property type="match status" value="1"/>
</dbReference>
<evidence type="ECO:0000313" key="4">
    <source>
        <dbReference type="EMBL" id="AZT89975.1"/>
    </source>
</evidence>
<dbReference type="Proteomes" id="UP000282930">
    <property type="component" value="Chromosome"/>
</dbReference>